<sequence length="127" mass="15039">MEITIAIFSLLIAWFTYRKTFHAKSREEIENFVTHYRATQAMSRKVQQKLKDYANNTPGGWDRQIFNDVTFRQYLSMIERSYESNLSDKLLQDALEGKPSKNLLVSMTKDLETQLSELTKLYIEFDR</sequence>
<gene>
    <name evidence="1" type="ORF">LZZ85_27245</name>
</gene>
<protein>
    <recommendedName>
        <fullName evidence="3">DUF4760 domain-containing protein</fullName>
    </recommendedName>
</protein>
<comment type="caution">
    <text evidence="1">The sequence shown here is derived from an EMBL/GenBank/DDBJ whole genome shotgun (WGS) entry which is preliminary data.</text>
</comment>
<keyword evidence="2" id="KW-1185">Reference proteome</keyword>
<evidence type="ECO:0000313" key="1">
    <source>
        <dbReference type="EMBL" id="MCG2618029.1"/>
    </source>
</evidence>
<evidence type="ECO:0000313" key="2">
    <source>
        <dbReference type="Proteomes" id="UP001165367"/>
    </source>
</evidence>
<reference evidence="1" key="1">
    <citation type="submission" date="2022-01" db="EMBL/GenBank/DDBJ databases">
        <authorList>
            <person name="Jo J.-H."/>
            <person name="Im W.-T."/>
        </authorList>
    </citation>
    <scope>NUCLEOTIDE SEQUENCE</scope>
    <source>
        <strain evidence="1">NA20</strain>
    </source>
</reference>
<name>A0ABS9L078_9BACT</name>
<evidence type="ECO:0008006" key="3">
    <source>
        <dbReference type="Google" id="ProtNLM"/>
    </source>
</evidence>
<proteinExistence type="predicted"/>
<organism evidence="1 2">
    <name type="scientific">Terrimonas ginsenosidimutans</name>
    <dbReference type="NCBI Taxonomy" id="2908004"/>
    <lineage>
        <taxon>Bacteria</taxon>
        <taxon>Pseudomonadati</taxon>
        <taxon>Bacteroidota</taxon>
        <taxon>Chitinophagia</taxon>
        <taxon>Chitinophagales</taxon>
        <taxon>Chitinophagaceae</taxon>
        <taxon>Terrimonas</taxon>
    </lineage>
</organism>
<dbReference type="EMBL" id="JAKLTR010000030">
    <property type="protein sequence ID" value="MCG2618029.1"/>
    <property type="molecule type" value="Genomic_DNA"/>
</dbReference>
<dbReference type="RefSeq" id="WP_237877092.1">
    <property type="nucleotide sequence ID" value="NZ_JAKLTR010000030.1"/>
</dbReference>
<dbReference type="Proteomes" id="UP001165367">
    <property type="component" value="Unassembled WGS sequence"/>
</dbReference>
<accession>A0ABS9L078</accession>